<keyword evidence="10" id="KW-0325">Glycoprotein</keyword>
<evidence type="ECO:0000256" key="10">
    <source>
        <dbReference type="ARBA" id="ARBA00023180"/>
    </source>
</evidence>
<keyword evidence="6" id="KW-0735">Signal-anchor</keyword>
<evidence type="ECO:0000313" key="12">
    <source>
        <dbReference type="EMBL" id="GAV07347.1"/>
    </source>
</evidence>
<keyword evidence="9" id="KW-0472">Membrane</keyword>
<gene>
    <name evidence="12" type="primary">RvY_17187-1</name>
    <name evidence="12" type="synonym">RvY_17187.1</name>
    <name evidence="12" type="ORF">RvY_17187</name>
</gene>
<dbReference type="GO" id="GO:0000139">
    <property type="term" value="C:Golgi membrane"/>
    <property type="evidence" value="ECO:0007669"/>
    <property type="project" value="UniProtKB-SubCell"/>
</dbReference>
<keyword evidence="13" id="KW-1185">Reference proteome</keyword>
<dbReference type="PANTHER" id="PTHR11214:SF3">
    <property type="entry name" value="BETA-1,3-GALACTOSYLTRANSFERASE 6"/>
    <property type="match status" value="1"/>
</dbReference>
<organism evidence="12 13">
    <name type="scientific">Ramazzottius varieornatus</name>
    <name type="common">Water bear</name>
    <name type="synonym">Tardigrade</name>
    <dbReference type="NCBI Taxonomy" id="947166"/>
    <lineage>
        <taxon>Eukaryota</taxon>
        <taxon>Metazoa</taxon>
        <taxon>Ecdysozoa</taxon>
        <taxon>Tardigrada</taxon>
        <taxon>Eutardigrada</taxon>
        <taxon>Parachela</taxon>
        <taxon>Hypsibioidea</taxon>
        <taxon>Ramazzottiidae</taxon>
        <taxon>Ramazzottius</taxon>
    </lineage>
</organism>
<dbReference type="Pfam" id="PF01762">
    <property type="entry name" value="Galactosyl_T"/>
    <property type="match status" value="1"/>
</dbReference>
<dbReference type="GO" id="GO:0016758">
    <property type="term" value="F:hexosyltransferase activity"/>
    <property type="evidence" value="ECO:0007669"/>
    <property type="project" value="InterPro"/>
</dbReference>
<evidence type="ECO:0000313" key="13">
    <source>
        <dbReference type="Proteomes" id="UP000186922"/>
    </source>
</evidence>
<evidence type="ECO:0000256" key="5">
    <source>
        <dbReference type="ARBA" id="ARBA00022692"/>
    </source>
</evidence>
<dbReference type="STRING" id="947166.A0A1D1W1A6"/>
<comment type="subcellular location">
    <subcellularLocation>
        <location evidence="1 11">Golgi apparatus membrane</location>
        <topology evidence="1 11">Single-pass type II membrane protein</topology>
    </subcellularLocation>
</comment>
<accession>A0A1D1W1A6</accession>
<evidence type="ECO:0000256" key="2">
    <source>
        <dbReference type="ARBA" id="ARBA00008661"/>
    </source>
</evidence>
<dbReference type="OrthoDB" id="115198at2759"/>
<proteinExistence type="inferred from homology"/>
<evidence type="ECO:0000256" key="6">
    <source>
        <dbReference type="ARBA" id="ARBA00022968"/>
    </source>
</evidence>
<dbReference type="InterPro" id="IPR002659">
    <property type="entry name" value="Glyco_trans_31"/>
</dbReference>
<evidence type="ECO:0000256" key="3">
    <source>
        <dbReference type="ARBA" id="ARBA00022676"/>
    </source>
</evidence>
<dbReference type="FunFam" id="3.90.550.50:FF:000001">
    <property type="entry name" value="Hexosyltransferase"/>
    <property type="match status" value="1"/>
</dbReference>
<reference evidence="12 13" key="1">
    <citation type="journal article" date="2016" name="Nat. Commun.">
        <title>Extremotolerant tardigrade genome and improved radiotolerance of human cultured cells by tardigrade-unique protein.</title>
        <authorList>
            <person name="Hashimoto T."/>
            <person name="Horikawa D.D."/>
            <person name="Saito Y."/>
            <person name="Kuwahara H."/>
            <person name="Kozuka-Hata H."/>
            <person name="Shin-I T."/>
            <person name="Minakuchi Y."/>
            <person name="Ohishi K."/>
            <person name="Motoyama A."/>
            <person name="Aizu T."/>
            <person name="Enomoto A."/>
            <person name="Kondo K."/>
            <person name="Tanaka S."/>
            <person name="Hara Y."/>
            <person name="Koshikawa S."/>
            <person name="Sagara H."/>
            <person name="Miura T."/>
            <person name="Yokobori S."/>
            <person name="Miyagawa K."/>
            <person name="Suzuki Y."/>
            <person name="Kubo T."/>
            <person name="Oyama M."/>
            <person name="Kohara Y."/>
            <person name="Fujiyama A."/>
            <person name="Arakawa K."/>
            <person name="Katayama T."/>
            <person name="Toyoda A."/>
            <person name="Kunieda T."/>
        </authorList>
    </citation>
    <scope>NUCLEOTIDE SEQUENCE [LARGE SCALE GENOMIC DNA]</scope>
    <source>
        <strain evidence="12 13">YOKOZUNA-1</strain>
    </source>
</reference>
<evidence type="ECO:0000256" key="11">
    <source>
        <dbReference type="RuleBase" id="RU363063"/>
    </source>
</evidence>
<comment type="caution">
    <text evidence="12">The sequence shown here is derived from an EMBL/GenBank/DDBJ whole genome shotgun (WGS) entry which is preliminary data.</text>
</comment>
<sequence length="448" mass="51300">MQSREKFLLGVLTCFVCSVFFISSPKRSVQYPVQQKVYHDPFRDIREKLAVFYRGAPLTLFRPPRVMDSRTTEYLVATGSGLDRKYPAIAFDWISSDASSSASVMADSTTETRAVSVKSPTGAESTGRTREALTPLATSAATPGLDFEFTIFNGSFCDNLRYDLFLLVVVHSAPGHFHNRKLIRETWANTAWKSRHKFDVLFVLGTSIASAVNEKVAEESYRYGDIVQHSLLDTYRNLTYKNLAGLIFLRTYCGEADFHYILKTDDDMFVYPRPLVAHLRHEVYCNRSLENSILCAEVQPKEVVQRDKKNKWYIPWDVYGDKVYPPYCYGGGYILTRDLIERFIETAKSVPYYWIDDVYFTGFVAKKVGHVKHIQLPGQNPIRGYTCNADCMKKNKRWFLHTLQRVDLLTSFYRPLKAEGDTVIPQSKDCRVEVTKAKAKPKPTKPPK</sequence>
<dbReference type="PANTHER" id="PTHR11214">
    <property type="entry name" value="BETA-1,3-N-ACETYLGLUCOSAMINYLTRANSFERASE"/>
    <property type="match status" value="1"/>
</dbReference>
<evidence type="ECO:0000256" key="8">
    <source>
        <dbReference type="ARBA" id="ARBA00023034"/>
    </source>
</evidence>
<comment type="similarity">
    <text evidence="2 11">Belongs to the glycosyltransferase 31 family.</text>
</comment>
<dbReference type="EMBL" id="BDGG01000015">
    <property type="protein sequence ID" value="GAV07347.1"/>
    <property type="molecule type" value="Genomic_DNA"/>
</dbReference>
<protein>
    <recommendedName>
        <fullName evidence="11">Hexosyltransferase</fullName>
        <ecNumber evidence="11">2.4.1.-</ecNumber>
    </recommendedName>
</protein>
<keyword evidence="8 11" id="KW-0333">Golgi apparatus</keyword>
<keyword evidence="4" id="KW-0808">Transferase</keyword>
<evidence type="ECO:0000256" key="4">
    <source>
        <dbReference type="ARBA" id="ARBA00022679"/>
    </source>
</evidence>
<dbReference type="GO" id="GO:0006493">
    <property type="term" value="P:protein O-linked glycosylation"/>
    <property type="evidence" value="ECO:0007669"/>
    <property type="project" value="TreeGrafter"/>
</dbReference>
<keyword evidence="3 11" id="KW-0328">Glycosyltransferase</keyword>
<evidence type="ECO:0000256" key="9">
    <source>
        <dbReference type="ARBA" id="ARBA00023136"/>
    </source>
</evidence>
<dbReference type="Gene3D" id="3.90.550.50">
    <property type="match status" value="1"/>
</dbReference>
<evidence type="ECO:0000256" key="1">
    <source>
        <dbReference type="ARBA" id="ARBA00004323"/>
    </source>
</evidence>
<keyword evidence="7" id="KW-1133">Transmembrane helix</keyword>
<dbReference type="Proteomes" id="UP000186922">
    <property type="component" value="Unassembled WGS sequence"/>
</dbReference>
<evidence type="ECO:0000256" key="7">
    <source>
        <dbReference type="ARBA" id="ARBA00022989"/>
    </source>
</evidence>
<dbReference type="EC" id="2.4.1.-" evidence="11"/>
<name>A0A1D1W1A6_RAMVA</name>
<dbReference type="AlphaFoldDB" id="A0A1D1W1A6"/>
<keyword evidence="5" id="KW-0812">Transmembrane</keyword>